<evidence type="ECO:0000313" key="3">
    <source>
        <dbReference type="Proteomes" id="UP000053789"/>
    </source>
</evidence>
<dbReference type="HOGENOM" id="CLU_1875434_0_0_1"/>
<dbReference type="RefSeq" id="XP_016618644.1">
    <property type="nucleotide sequence ID" value="XM_016764694.1"/>
</dbReference>
<accession>A0A0D2HMH3</accession>
<dbReference type="EMBL" id="KN846989">
    <property type="protein sequence ID" value="KIW91975.1"/>
    <property type="molecule type" value="Genomic_DNA"/>
</dbReference>
<sequence>MASKDISELATAFRRLHRPGSPLILANALATASYAVALAAGTSDDDLTLEQNMAAGATTVFVWGGGKPGGVSRAEVEKLVTAFGGHLNVSLQWPSGGLIVSELAGIGVARISVGPTIMLLAMAEYERQAKQLLRQGHT</sequence>
<dbReference type="Gene3D" id="3.20.20.60">
    <property type="entry name" value="Phosphoenolpyruvate-binding domains"/>
    <property type="match status" value="1"/>
</dbReference>
<keyword evidence="3" id="KW-1185">Reference proteome</keyword>
<dbReference type="Pfam" id="PF13714">
    <property type="entry name" value="PEP_mutase"/>
    <property type="match status" value="1"/>
</dbReference>
<protein>
    <submittedName>
        <fullName evidence="2">Uncharacterized protein</fullName>
    </submittedName>
</protein>
<reference evidence="2" key="1">
    <citation type="submission" date="2015-01" db="EMBL/GenBank/DDBJ databases">
        <title>The Genome Sequence of Cladophialophora bantiana CBS 173.52.</title>
        <authorList>
            <consortium name="The Broad Institute Genomics Platform"/>
            <person name="Cuomo C."/>
            <person name="de Hoog S."/>
            <person name="Gorbushina A."/>
            <person name="Stielow B."/>
            <person name="Teixiera M."/>
            <person name="Abouelleil A."/>
            <person name="Chapman S.B."/>
            <person name="Priest M."/>
            <person name="Young S.K."/>
            <person name="Wortman J."/>
            <person name="Nusbaum C."/>
            <person name="Birren B."/>
        </authorList>
    </citation>
    <scope>NUCLEOTIDE SEQUENCE [LARGE SCALE GENOMIC DNA]</scope>
    <source>
        <strain evidence="2">CBS 173.52</strain>
    </source>
</reference>
<evidence type="ECO:0000256" key="1">
    <source>
        <dbReference type="SAM" id="Phobius"/>
    </source>
</evidence>
<dbReference type="OrthoDB" id="429143at2759"/>
<proteinExistence type="predicted"/>
<gene>
    <name evidence="2" type="ORF">Z519_06957</name>
</gene>
<feature type="transmembrane region" description="Helical" evidence="1">
    <location>
        <begin position="21"/>
        <end position="40"/>
    </location>
</feature>
<keyword evidence="1" id="KW-0472">Membrane</keyword>
<dbReference type="InterPro" id="IPR040442">
    <property type="entry name" value="Pyrv_kinase-like_dom_sf"/>
</dbReference>
<dbReference type="AlphaFoldDB" id="A0A0D2HMH3"/>
<dbReference type="Proteomes" id="UP000053789">
    <property type="component" value="Unassembled WGS sequence"/>
</dbReference>
<name>A0A0D2HMH3_CLAB1</name>
<keyword evidence="1" id="KW-1133">Transmembrane helix</keyword>
<organism evidence="2 3">
    <name type="scientific">Cladophialophora bantiana (strain ATCC 10958 / CBS 173.52 / CDC B-1940 / NIH 8579)</name>
    <name type="common">Xylohypha bantiana</name>
    <dbReference type="NCBI Taxonomy" id="1442370"/>
    <lineage>
        <taxon>Eukaryota</taxon>
        <taxon>Fungi</taxon>
        <taxon>Dikarya</taxon>
        <taxon>Ascomycota</taxon>
        <taxon>Pezizomycotina</taxon>
        <taxon>Eurotiomycetes</taxon>
        <taxon>Chaetothyriomycetidae</taxon>
        <taxon>Chaetothyriales</taxon>
        <taxon>Herpotrichiellaceae</taxon>
        <taxon>Cladophialophora</taxon>
    </lineage>
</organism>
<evidence type="ECO:0000313" key="2">
    <source>
        <dbReference type="EMBL" id="KIW91975.1"/>
    </source>
</evidence>
<keyword evidence="1" id="KW-0812">Transmembrane</keyword>
<dbReference type="GeneID" id="27699885"/>
<dbReference type="GO" id="GO:0003824">
    <property type="term" value="F:catalytic activity"/>
    <property type="evidence" value="ECO:0007669"/>
    <property type="project" value="InterPro"/>
</dbReference>
<dbReference type="SUPFAM" id="SSF51621">
    <property type="entry name" value="Phosphoenolpyruvate/pyruvate domain"/>
    <property type="match status" value="1"/>
</dbReference>
<dbReference type="InterPro" id="IPR015813">
    <property type="entry name" value="Pyrv/PenolPyrv_kinase-like_dom"/>
</dbReference>
<dbReference type="VEuPathDB" id="FungiDB:Z519_06957"/>
<feature type="transmembrane region" description="Helical" evidence="1">
    <location>
        <begin position="103"/>
        <end position="125"/>
    </location>
</feature>